<feature type="domain" description="Hypervirulence associated protein TUDOR" evidence="2">
    <location>
        <begin position="7"/>
        <end position="68"/>
    </location>
</feature>
<dbReference type="EMBL" id="JBFNXX010000017">
    <property type="protein sequence ID" value="MEW9921587.1"/>
    <property type="molecule type" value="Genomic_DNA"/>
</dbReference>
<dbReference type="InterPro" id="IPR021331">
    <property type="entry name" value="Hva1_TUDOR"/>
</dbReference>
<evidence type="ECO:0000256" key="1">
    <source>
        <dbReference type="SAM" id="MobiDB-lite"/>
    </source>
</evidence>
<gene>
    <name evidence="3" type="ORF">AB2B41_18410</name>
</gene>
<name>A0ABV3RSQ9_9RHOB</name>
<reference evidence="3 4" key="1">
    <citation type="submission" date="2024-07" db="EMBL/GenBank/DDBJ databases">
        <title>Marimonas sp.nov., isolated from tidal-flat sediment.</title>
        <authorList>
            <person name="Jayan J.N."/>
            <person name="Lee S.S."/>
        </authorList>
    </citation>
    <scope>NUCLEOTIDE SEQUENCE [LARGE SCALE GENOMIC DNA]</scope>
    <source>
        <strain evidence="3 4">MJW-29</strain>
    </source>
</reference>
<dbReference type="Pfam" id="PF11160">
    <property type="entry name" value="Hva1_TUDOR"/>
    <property type="match status" value="1"/>
</dbReference>
<comment type="caution">
    <text evidence="3">The sequence shown here is derived from an EMBL/GenBank/DDBJ whole genome shotgun (WGS) entry which is preliminary data.</text>
</comment>
<keyword evidence="4" id="KW-1185">Reference proteome</keyword>
<dbReference type="Proteomes" id="UP001556098">
    <property type="component" value="Unassembled WGS sequence"/>
</dbReference>
<organism evidence="3 4">
    <name type="scientific">Sulfitobacter sediminis</name>
    <dbReference type="NCBI Taxonomy" id="3234186"/>
    <lineage>
        <taxon>Bacteria</taxon>
        <taxon>Pseudomonadati</taxon>
        <taxon>Pseudomonadota</taxon>
        <taxon>Alphaproteobacteria</taxon>
        <taxon>Rhodobacterales</taxon>
        <taxon>Roseobacteraceae</taxon>
        <taxon>Sulfitobacter</taxon>
    </lineage>
</organism>
<proteinExistence type="predicted"/>
<sequence length="71" mass="7691">MADISEGDKVEWDWGDGTATGLVQSTFAEKTTRTIKGSEVTRNGSKDDPGLYIEQEDGDSVLKLASEVRKA</sequence>
<accession>A0ABV3RSQ9</accession>
<evidence type="ECO:0000259" key="2">
    <source>
        <dbReference type="Pfam" id="PF11160"/>
    </source>
</evidence>
<protein>
    <submittedName>
        <fullName evidence="3">DUF2945 domain-containing protein</fullName>
    </submittedName>
</protein>
<feature type="region of interest" description="Disordered" evidence="1">
    <location>
        <begin position="34"/>
        <end position="53"/>
    </location>
</feature>
<evidence type="ECO:0000313" key="4">
    <source>
        <dbReference type="Proteomes" id="UP001556098"/>
    </source>
</evidence>
<dbReference type="RefSeq" id="WP_367879285.1">
    <property type="nucleotide sequence ID" value="NZ_JBFNXX010000017.1"/>
</dbReference>
<evidence type="ECO:0000313" key="3">
    <source>
        <dbReference type="EMBL" id="MEW9921587.1"/>
    </source>
</evidence>